<organism evidence="1">
    <name type="scientific">Cacopsylla melanoneura</name>
    <dbReference type="NCBI Taxonomy" id="428564"/>
    <lineage>
        <taxon>Eukaryota</taxon>
        <taxon>Metazoa</taxon>
        <taxon>Ecdysozoa</taxon>
        <taxon>Arthropoda</taxon>
        <taxon>Hexapoda</taxon>
        <taxon>Insecta</taxon>
        <taxon>Pterygota</taxon>
        <taxon>Neoptera</taxon>
        <taxon>Paraneoptera</taxon>
        <taxon>Hemiptera</taxon>
        <taxon>Sternorrhyncha</taxon>
        <taxon>Psylloidea</taxon>
        <taxon>Psyllidae</taxon>
        <taxon>Psyllinae</taxon>
        <taxon>Cacopsylla</taxon>
    </lineage>
</organism>
<dbReference type="EMBL" id="HBUF01329629">
    <property type="protein sequence ID" value="CAG6696658.1"/>
    <property type="molecule type" value="Transcribed_RNA"/>
</dbReference>
<name>A0A8D8XGY2_9HEMI</name>
<accession>A0A8D8XGY2</accession>
<protein>
    <submittedName>
        <fullName evidence="1">Uncharacterized protein</fullName>
    </submittedName>
</protein>
<proteinExistence type="predicted"/>
<sequence length="117" mass="13363">MLLRGNILTMRCENVQCLNQPFHIVPLAVHLTANTLKHKLLLLKLLGRVQVLQDTLYATIHRIHPHLHLFDLGSILVPQIRYVLYSGSDSLCVGLDVIPLLTQSLVYRDQGWFRMLG</sequence>
<dbReference type="EMBL" id="HBUF01329632">
    <property type="protein sequence ID" value="CAG6696699.1"/>
    <property type="molecule type" value="Transcribed_RNA"/>
</dbReference>
<evidence type="ECO:0000313" key="1">
    <source>
        <dbReference type="EMBL" id="CAG6696677.1"/>
    </source>
</evidence>
<reference evidence="1" key="1">
    <citation type="submission" date="2021-05" db="EMBL/GenBank/DDBJ databases">
        <authorList>
            <person name="Alioto T."/>
            <person name="Alioto T."/>
            <person name="Gomez Garrido J."/>
        </authorList>
    </citation>
    <scope>NUCLEOTIDE SEQUENCE</scope>
</reference>
<dbReference type="EMBL" id="HBUF01329633">
    <property type="protein sequence ID" value="CAG6696718.1"/>
    <property type="molecule type" value="Transcribed_RNA"/>
</dbReference>
<dbReference type="AlphaFoldDB" id="A0A8D8XGY2"/>
<dbReference type="EMBL" id="HBUF01329630">
    <property type="protein sequence ID" value="CAG6696677.1"/>
    <property type="molecule type" value="Transcribed_RNA"/>
</dbReference>